<feature type="region of interest" description="Disordered" evidence="1">
    <location>
        <begin position="205"/>
        <end position="236"/>
    </location>
</feature>
<feature type="transmembrane region" description="Helical" evidence="2">
    <location>
        <begin position="480"/>
        <end position="497"/>
    </location>
</feature>
<reference evidence="3 4" key="1">
    <citation type="journal article" date="2016" name="BMC Genomics">
        <title>Comparative genomics reveals Cyclospora cayetanensis possesses coccidia-like metabolism and invasion components but unique surface antigens.</title>
        <authorList>
            <person name="Liu S."/>
            <person name="Wang L."/>
            <person name="Zheng H."/>
            <person name="Xu Z."/>
            <person name="Roellig D.M."/>
            <person name="Li N."/>
            <person name="Frace M.A."/>
            <person name="Tang K."/>
            <person name="Arrowood M.J."/>
            <person name="Moss D.M."/>
            <person name="Zhang L."/>
            <person name="Feng Y."/>
            <person name="Xiao L."/>
        </authorList>
    </citation>
    <scope>NUCLEOTIDE SEQUENCE [LARGE SCALE GENOMIC DNA]</scope>
    <source>
        <strain evidence="3 4">CHN_HEN01</strain>
    </source>
</reference>
<organism evidence="3 4">
    <name type="scientific">Cyclospora cayetanensis</name>
    <dbReference type="NCBI Taxonomy" id="88456"/>
    <lineage>
        <taxon>Eukaryota</taxon>
        <taxon>Sar</taxon>
        <taxon>Alveolata</taxon>
        <taxon>Apicomplexa</taxon>
        <taxon>Conoidasida</taxon>
        <taxon>Coccidia</taxon>
        <taxon>Eucoccidiorida</taxon>
        <taxon>Eimeriorina</taxon>
        <taxon>Eimeriidae</taxon>
        <taxon>Cyclospora</taxon>
    </lineage>
</organism>
<dbReference type="AlphaFoldDB" id="A0A1D3CSP3"/>
<feature type="compositionally biased region" description="Basic and acidic residues" evidence="1">
    <location>
        <begin position="10"/>
        <end position="24"/>
    </location>
</feature>
<keyword evidence="2" id="KW-0472">Membrane</keyword>
<accession>A0A1D3CSP3</accession>
<dbReference type="CDD" id="cd09212">
    <property type="entry name" value="PUB"/>
    <property type="match status" value="1"/>
</dbReference>
<dbReference type="VEuPathDB" id="ToxoDB:LOC34621864"/>
<dbReference type="VEuPathDB" id="ToxoDB:cyc_05521"/>
<name>A0A1D3CSP3_9EIME</name>
<keyword evidence="2" id="KW-0812">Transmembrane</keyword>
<feature type="compositionally biased region" description="Basic and acidic residues" evidence="1">
    <location>
        <begin position="333"/>
        <end position="350"/>
    </location>
</feature>
<evidence type="ECO:0000313" key="3">
    <source>
        <dbReference type="EMBL" id="OEH74218.1"/>
    </source>
</evidence>
<dbReference type="InParanoid" id="A0A1D3CSP3"/>
<evidence type="ECO:0000256" key="2">
    <source>
        <dbReference type="SAM" id="Phobius"/>
    </source>
</evidence>
<keyword evidence="2" id="KW-1133">Transmembrane helix</keyword>
<feature type="region of interest" description="Disordered" evidence="1">
    <location>
        <begin position="1"/>
        <end position="24"/>
    </location>
</feature>
<gene>
    <name evidence="3" type="ORF">cyc_05521</name>
</gene>
<evidence type="ECO:0000256" key="1">
    <source>
        <dbReference type="SAM" id="MobiDB-lite"/>
    </source>
</evidence>
<dbReference type="EMBL" id="JROU02002094">
    <property type="protein sequence ID" value="OEH74218.1"/>
    <property type="molecule type" value="Genomic_DNA"/>
</dbReference>
<sequence>MFLYSQSQENPRRTHITADGDTGAHTHTHNDAFCLQSLGETLGVTREQEGSLFREKEGTKQAAIRYKSDGGKGIVTRFPSFPAVQKFPLLSLPGAVGALNALPKLPYAADKAEPAIRLLTMLSKETTKMPKTEVETLLLEIGAEMGRTATEMNPFVRKVVEENWLDTKESLIALKAEQWKQLGLPLRLETALKIRLGISAAVSPADKCSVSGGTATLSQTPVKSEAPTEDAALPADKHQVDEFSVEYGTPPEGLFVSSIEDALDALQREADSELLREAIRVVQQLLLGVLEQPTLPKRRKVRAANPTFSAKTGGDAAPPPLNLQVFTAEEMGRLDRQRQQQHQQHERWEEAPSSAGTLTPADVMRIKEVMSEGPSFQSRAKQQLEMLQKRPIFTECCVRLLLPNGLVLQMAFAPSQTLAFVQSTAAQVRQAGVSRLTDAPAVLQILRPFFRRALQQRALFALLLLSLYCIRFMLLAHTDALVVLVLLASFTMVVVVVM</sequence>
<keyword evidence="4" id="KW-1185">Reference proteome</keyword>
<feature type="region of interest" description="Disordered" evidence="1">
    <location>
        <begin position="333"/>
        <end position="359"/>
    </location>
</feature>
<feature type="transmembrane region" description="Helical" evidence="2">
    <location>
        <begin position="457"/>
        <end position="474"/>
    </location>
</feature>
<feature type="compositionally biased region" description="Polar residues" evidence="1">
    <location>
        <begin position="211"/>
        <end position="222"/>
    </location>
</feature>
<evidence type="ECO:0000313" key="4">
    <source>
        <dbReference type="Proteomes" id="UP000095192"/>
    </source>
</evidence>
<dbReference type="Proteomes" id="UP000095192">
    <property type="component" value="Unassembled WGS sequence"/>
</dbReference>
<comment type="caution">
    <text evidence="3">The sequence shown here is derived from an EMBL/GenBank/DDBJ whole genome shotgun (WGS) entry which is preliminary data.</text>
</comment>
<evidence type="ECO:0008006" key="5">
    <source>
        <dbReference type="Google" id="ProtNLM"/>
    </source>
</evidence>
<proteinExistence type="predicted"/>
<protein>
    <recommendedName>
        <fullName evidence="5">Transmembrane protein</fullName>
    </recommendedName>
</protein>